<dbReference type="Proteomes" id="UP000595140">
    <property type="component" value="Unassembled WGS sequence"/>
</dbReference>
<evidence type="ECO:0000313" key="1">
    <source>
        <dbReference type="EMBL" id="VFQ85165.1"/>
    </source>
</evidence>
<sequence>AEYLITLFNVTTICESKNLGTLYRNG</sequence>
<evidence type="ECO:0000313" key="2">
    <source>
        <dbReference type="Proteomes" id="UP000595140"/>
    </source>
</evidence>
<feature type="non-terminal residue" evidence="1">
    <location>
        <position position="1"/>
    </location>
</feature>
<keyword evidence="2" id="KW-1185">Reference proteome</keyword>
<organism evidence="1 2">
    <name type="scientific">Cuscuta campestris</name>
    <dbReference type="NCBI Taxonomy" id="132261"/>
    <lineage>
        <taxon>Eukaryota</taxon>
        <taxon>Viridiplantae</taxon>
        <taxon>Streptophyta</taxon>
        <taxon>Embryophyta</taxon>
        <taxon>Tracheophyta</taxon>
        <taxon>Spermatophyta</taxon>
        <taxon>Magnoliopsida</taxon>
        <taxon>eudicotyledons</taxon>
        <taxon>Gunneridae</taxon>
        <taxon>Pentapetalae</taxon>
        <taxon>asterids</taxon>
        <taxon>lamiids</taxon>
        <taxon>Solanales</taxon>
        <taxon>Convolvulaceae</taxon>
        <taxon>Cuscuteae</taxon>
        <taxon>Cuscuta</taxon>
        <taxon>Cuscuta subgen. Grammica</taxon>
        <taxon>Cuscuta sect. Cleistogrammica</taxon>
    </lineage>
</organism>
<proteinExistence type="predicted"/>
<accession>A0A484M962</accession>
<gene>
    <name evidence="1" type="ORF">CCAM_LOCUS26941</name>
</gene>
<dbReference type="AlphaFoldDB" id="A0A484M962"/>
<reference evidence="1 2" key="1">
    <citation type="submission" date="2018-04" db="EMBL/GenBank/DDBJ databases">
        <authorList>
            <person name="Vogel A."/>
        </authorList>
    </citation>
    <scope>NUCLEOTIDE SEQUENCE [LARGE SCALE GENOMIC DNA]</scope>
</reference>
<dbReference type="EMBL" id="OOIL02002872">
    <property type="protein sequence ID" value="VFQ85165.1"/>
    <property type="molecule type" value="Genomic_DNA"/>
</dbReference>
<protein>
    <submittedName>
        <fullName evidence="1">Uncharacterized protein</fullName>
    </submittedName>
</protein>
<name>A0A484M962_9ASTE</name>